<dbReference type="KEGG" id="api:100575580"/>
<name>A0A8R1W4I2_ACYPI</name>
<protein>
    <submittedName>
        <fullName evidence="1">Uncharacterized protein</fullName>
    </submittedName>
</protein>
<proteinExistence type="predicted"/>
<dbReference type="Proteomes" id="UP000007819">
    <property type="component" value="Chromosome A2"/>
</dbReference>
<reference evidence="2" key="1">
    <citation type="submission" date="2010-06" db="EMBL/GenBank/DDBJ databases">
        <authorList>
            <person name="Jiang H."/>
            <person name="Abraham K."/>
            <person name="Ali S."/>
            <person name="Alsbrooks S.L."/>
            <person name="Anim B.N."/>
            <person name="Anosike U.S."/>
            <person name="Attaway T."/>
            <person name="Bandaranaike D.P."/>
            <person name="Battles P.K."/>
            <person name="Bell S.N."/>
            <person name="Bell A.V."/>
            <person name="Beltran B."/>
            <person name="Bickham C."/>
            <person name="Bustamante Y."/>
            <person name="Caleb T."/>
            <person name="Canada A."/>
            <person name="Cardenas V."/>
            <person name="Carter K."/>
            <person name="Chacko J."/>
            <person name="Chandrabose M.N."/>
            <person name="Chavez D."/>
            <person name="Chavez A."/>
            <person name="Chen L."/>
            <person name="Chu H.-S."/>
            <person name="Claassen K.J."/>
            <person name="Cockrell R."/>
            <person name="Collins M."/>
            <person name="Cooper J.A."/>
            <person name="Cree A."/>
            <person name="Curry S.M."/>
            <person name="Da Y."/>
            <person name="Dao M.D."/>
            <person name="Das B."/>
            <person name="Davila M.-L."/>
            <person name="Davy-Carroll L."/>
            <person name="Denson S."/>
            <person name="Dinh H."/>
            <person name="Ebong V.E."/>
            <person name="Edwards J.R."/>
            <person name="Egan A."/>
            <person name="El-Daye J."/>
            <person name="Escobedo L."/>
            <person name="Fernandez S."/>
            <person name="Fernando P.R."/>
            <person name="Flagg N."/>
            <person name="Forbes L.D."/>
            <person name="Fowler R.G."/>
            <person name="Fu Q."/>
            <person name="Gabisi R.A."/>
            <person name="Ganer J."/>
            <person name="Garbino Pronczuk A."/>
            <person name="Garcia R.M."/>
            <person name="Garner T."/>
            <person name="Garrett T.E."/>
            <person name="Gonzalez D.A."/>
            <person name="Hamid H."/>
            <person name="Hawkins E.S."/>
            <person name="Hirani K."/>
            <person name="Hogues M.E."/>
            <person name="Hollins B."/>
            <person name="Hsiao C.-H."/>
            <person name="Jabil R."/>
            <person name="James M.L."/>
            <person name="Jhangiani S.N."/>
            <person name="Johnson B."/>
            <person name="Johnson Q."/>
            <person name="Joshi V."/>
            <person name="Kalu J.B."/>
            <person name="Kam C."/>
            <person name="Kashfia A."/>
            <person name="Keebler J."/>
            <person name="Kisamo H."/>
            <person name="Kovar C.L."/>
            <person name="Lago L.A."/>
            <person name="Lai C.-Y."/>
            <person name="Laidlaw J."/>
            <person name="Lara F."/>
            <person name="Le T.-K."/>
            <person name="Lee S.L."/>
            <person name="Legall F.H."/>
            <person name="Lemon S.J."/>
            <person name="Lewis L.R."/>
            <person name="Li B."/>
            <person name="Liu Y."/>
            <person name="Liu Y.-S."/>
            <person name="Lopez J."/>
            <person name="Lozado R.J."/>
            <person name="Lu J."/>
            <person name="Madu R.C."/>
            <person name="Maheshwari M."/>
            <person name="Maheshwari R."/>
            <person name="Malloy K."/>
            <person name="Martinez E."/>
            <person name="Mathew T."/>
            <person name="Mercado I.C."/>
            <person name="Mercado C."/>
            <person name="Meyer B."/>
            <person name="Montgomery K."/>
            <person name="Morgan M.B."/>
            <person name="Munidasa M."/>
            <person name="Nazareth L.V."/>
            <person name="Nelson J."/>
            <person name="Ng B.M."/>
            <person name="Nguyen N.B."/>
            <person name="Nguyen P.Q."/>
            <person name="Nguyen T."/>
            <person name="Obregon M."/>
            <person name="Okwuonu G.O."/>
            <person name="Onwere C.G."/>
            <person name="Orozco G."/>
            <person name="Parra A."/>
            <person name="Patel S."/>
            <person name="Patil S."/>
            <person name="Perez A."/>
            <person name="Perez Y."/>
            <person name="Pham C."/>
            <person name="Primus E.L."/>
            <person name="Pu L.-L."/>
            <person name="Puazo M."/>
            <person name="Qin X."/>
            <person name="Quiroz J.B."/>
            <person name="Reese J."/>
            <person name="Richards S."/>
            <person name="Rives C.M."/>
            <person name="Robberts R."/>
            <person name="Ruiz S.J."/>
            <person name="Ruiz M.J."/>
            <person name="Santibanez J."/>
            <person name="Schneider B.W."/>
            <person name="Sisson I."/>
            <person name="Smith M."/>
            <person name="Sodergren E."/>
            <person name="Song X.-Z."/>
            <person name="Song B.B."/>
            <person name="Summersgill H."/>
            <person name="Thelus R."/>
            <person name="Thornton R.D."/>
            <person name="Trejos Z.Y."/>
            <person name="Usmani K."/>
            <person name="Vattathil S."/>
            <person name="Villasana D."/>
            <person name="Walker D.L."/>
            <person name="Wang S."/>
            <person name="Wang K."/>
            <person name="White C.S."/>
            <person name="Williams A.C."/>
            <person name="Williamson J."/>
            <person name="Wilson K."/>
            <person name="Woghiren I.O."/>
            <person name="Woodworth J.R."/>
            <person name="Worley K.C."/>
            <person name="Wright R.A."/>
            <person name="Wu W."/>
            <person name="Young L."/>
            <person name="Zhang L."/>
            <person name="Zhang J."/>
            <person name="Zhu Y."/>
            <person name="Muzny D.M."/>
            <person name="Weinstock G."/>
            <person name="Gibbs R.A."/>
        </authorList>
    </citation>
    <scope>NUCLEOTIDE SEQUENCE [LARGE SCALE GENOMIC DNA]</scope>
    <source>
        <strain evidence="2">LSR1</strain>
    </source>
</reference>
<sequence length="153" mass="18159">MPLHRSFVVKTFEVFPVAAGTYSTILENMDARKMEFQKLLSVNKTVNKMQENIVRSTMKLYRQKSLPYKLVRDKPVKARTVKMSNSCGQSLAEIKVERIKLLQKLMNITETVHRMRDQLIKTKMELYRRKKSPYEWTRECPKKFNHKDDMDTA</sequence>
<dbReference type="RefSeq" id="XP_003240148.1">
    <property type="nucleotide sequence ID" value="XM_003240100.3"/>
</dbReference>
<dbReference type="GeneID" id="100575580"/>
<keyword evidence="2" id="KW-1185">Reference proteome</keyword>
<accession>A0A8R1W4I2</accession>
<dbReference type="AlphaFoldDB" id="A0A8R1W4I2"/>
<evidence type="ECO:0000313" key="2">
    <source>
        <dbReference type="Proteomes" id="UP000007819"/>
    </source>
</evidence>
<reference evidence="1" key="2">
    <citation type="submission" date="2022-06" db="UniProtKB">
        <authorList>
            <consortium name="EnsemblMetazoa"/>
        </authorList>
    </citation>
    <scope>IDENTIFICATION</scope>
</reference>
<evidence type="ECO:0000313" key="1">
    <source>
        <dbReference type="EnsemblMetazoa" id="XP_003240148.1"/>
    </source>
</evidence>
<organism evidence="1 2">
    <name type="scientific">Acyrthosiphon pisum</name>
    <name type="common">Pea aphid</name>
    <dbReference type="NCBI Taxonomy" id="7029"/>
    <lineage>
        <taxon>Eukaryota</taxon>
        <taxon>Metazoa</taxon>
        <taxon>Ecdysozoa</taxon>
        <taxon>Arthropoda</taxon>
        <taxon>Hexapoda</taxon>
        <taxon>Insecta</taxon>
        <taxon>Pterygota</taxon>
        <taxon>Neoptera</taxon>
        <taxon>Paraneoptera</taxon>
        <taxon>Hemiptera</taxon>
        <taxon>Sternorrhyncha</taxon>
        <taxon>Aphidomorpha</taxon>
        <taxon>Aphidoidea</taxon>
        <taxon>Aphididae</taxon>
        <taxon>Macrosiphini</taxon>
        <taxon>Acyrthosiphon</taxon>
    </lineage>
</organism>
<dbReference type="EnsemblMetazoa" id="XM_003240100.4">
    <property type="protein sequence ID" value="XP_003240148.1"/>
    <property type="gene ID" value="LOC100575580"/>
</dbReference>
<dbReference type="OrthoDB" id="10466038at2759"/>